<gene>
    <name evidence="1" type="ORF">LUZ62_058671</name>
</gene>
<dbReference type="EMBL" id="JAMFTS010000003">
    <property type="protein sequence ID" value="KAJ4774414.1"/>
    <property type="molecule type" value="Genomic_DNA"/>
</dbReference>
<accession>A0AAV8E4W0</accession>
<reference evidence="1" key="1">
    <citation type="submission" date="2022-08" db="EMBL/GenBank/DDBJ databases">
        <authorList>
            <person name="Marques A."/>
        </authorList>
    </citation>
    <scope>NUCLEOTIDE SEQUENCE</scope>
    <source>
        <strain evidence="1">RhyPub2mFocal</strain>
        <tissue evidence="1">Leaves</tissue>
    </source>
</reference>
<evidence type="ECO:0000313" key="1">
    <source>
        <dbReference type="EMBL" id="KAJ4774414.1"/>
    </source>
</evidence>
<dbReference type="Proteomes" id="UP001140206">
    <property type="component" value="Chromosome 3"/>
</dbReference>
<proteinExistence type="predicted"/>
<protein>
    <submittedName>
        <fullName evidence="1">Uncharacterized protein</fullName>
    </submittedName>
</protein>
<keyword evidence="2" id="KW-1185">Reference proteome</keyword>
<sequence>MIFTSLTETQSPPVKSLSSLFFLPNINTTLFNLRKTKHNNKTKKKNTPRHCSSPKFSLELSMFPRVACLNSSISLRVPNSNPAKRGRVSPIANCMQIRPPNFENPEGGVLIAPDFPSNDPLSINPVKFDLKSISSPSTVPLSLRFVQLRKKHANLSLPKTAPDNLCPLGNMIFSLASVIAEAQRSRALDSSAVDSEFSIVWLFQKVFASSSALTLGVFDLMGDFMDAALNEIHWVLADLEWQKITAKGQSFKSWSEVGVTMEDEAMIGSDFEIMCAKRKEVYLKLIEGTEACSMVLSNYAQFLYQIEKDYESAEEYFVRSLAAEPIDGGARIRYANFLWQHKGDLENAEQMFLEALDVDHGNDHHLCAYARFLWMTGGQEVCIVKENEA</sequence>
<dbReference type="PANTHER" id="PTHR26312:SF153">
    <property type="entry name" value="EXPRESSED PROTEIN"/>
    <property type="match status" value="1"/>
</dbReference>
<organism evidence="1 2">
    <name type="scientific">Rhynchospora pubera</name>
    <dbReference type="NCBI Taxonomy" id="906938"/>
    <lineage>
        <taxon>Eukaryota</taxon>
        <taxon>Viridiplantae</taxon>
        <taxon>Streptophyta</taxon>
        <taxon>Embryophyta</taxon>
        <taxon>Tracheophyta</taxon>
        <taxon>Spermatophyta</taxon>
        <taxon>Magnoliopsida</taxon>
        <taxon>Liliopsida</taxon>
        <taxon>Poales</taxon>
        <taxon>Cyperaceae</taxon>
        <taxon>Cyperoideae</taxon>
        <taxon>Rhynchosporeae</taxon>
        <taxon>Rhynchospora</taxon>
    </lineage>
</organism>
<dbReference type="Gene3D" id="1.25.40.10">
    <property type="entry name" value="Tetratricopeptide repeat domain"/>
    <property type="match status" value="1"/>
</dbReference>
<evidence type="ECO:0000313" key="2">
    <source>
        <dbReference type="Proteomes" id="UP001140206"/>
    </source>
</evidence>
<dbReference type="AlphaFoldDB" id="A0AAV8E4W0"/>
<name>A0AAV8E4W0_9POAL</name>
<dbReference type="SUPFAM" id="SSF48452">
    <property type="entry name" value="TPR-like"/>
    <property type="match status" value="1"/>
</dbReference>
<dbReference type="InterPro" id="IPR011990">
    <property type="entry name" value="TPR-like_helical_dom_sf"/>
</dbReference>
<comment type="caution">
    <text evidence="1">The sequence shown here is derived from an EMBL/GenBank/DDBJ whole genome shotgun (WGS) entry which is preliminary data.</text>
</comment>
<dbReference type="PANTHER" id="PTHR26312">
    <property type="entry name" value="TETRATRICOPEPTIDE REPEAT PROTEIN 5"/>
    <property type="match status" value="1"/>
</dbReference>